<dbReference type="AlphaFoldDB" id="A0A368F797"/>
<dbReference type="Pfam" id="PF01370">
    <property type="entry name" value="Epimerase"/>
    <property type="match status" value="1"/>
</dbReference>
<accession>A0A368F797</accession>
<gene>
    <name evidence="3" type="ORF">ANCCAN_27518</name>
</gene>
<sequence length="182" mass="20507">MVIHFAAITHVDESYTDRVGTIQDNVISTTTLLESIMNRNYKGVKRLVHISTDEVYGDSFDDATPKTENSLPNPTNPYAASKAACEMIIRSYWHSYKLPYVMVRMNNVYGPRQACTKLIPKFTKWALEGKPYPLMGDGLHTRFFTGWQSPGLLSKNHIRRLKNSSVSLIPLDLPSLVKATTA</sequence>
<dbReference type="EMBL" id="JOJR01006196">
    <property type="protein sequence ID" value="RCN26755.1"/>
    <property type="molecule type" value="Genomic_DNA"/>
</dbReference>
<evidence type="ECO:0000313" key="3">
    <source>
        <dbReference type="EMBL" id="RCN26755.1"/>
    </source>
</evidence>
<evidence type="ECO:0000313" key="4">
    <source>
        <dbReference type="Proteomes" id="UP000252519"/>
    </source>
</evidence>
<dbReference type="SUPFAM" id="SSF51735">
    <property type="entry name" value="NAD(P)-binding Rossmann-fold domains"/>
    <property type="match status" value="1"/>
</dbReference>
<keyword evidence="4" id="KW-1185">Reference proteome</keyword>
<reference evidence="3 4" key="1">
    <citation type="submission" date="2014-10" db="EMBL/GenBank/DDBJ databases">
        <title>Draft genome of the hookworm Ancylostoma caninum.</title>
        <authorList>
            <person name="Mitreva M."/>
        </authorList>
    </citation>
    <scope>NUCLEOTIDE SEQUENCE [LARGE SCALE GENOMIC DNA]</scope>
    <source>
        <strain evidence="3 4">Baltimore</strain>
    </source>
</reference>
<comment type="similarity">
    <text evidence="1">Belongs to the NAD(P)-dependent epimerase/dehydratase family.</text>
</comment>
<name>A0A368F797_ANCCA</name>
<dbReference type="Gene3D" id="3.90.25.10">
    <property type="entry name" value="UDP-galactose 4-epimerase, domain 1"/>
    <property type="match status" value="1"/>
</dbReference>
<dbReference type="InterPro" id="IPR036291">
    <property type="entry name" value="NAD(P)-bd_dom_sf"/>
</dbReference>
<evidence type="ECO:0000259" key="2">
    <source>
        <dbReference type="Pfam" id="PF01370"/>
    </source>
</evidence>
<dbReference type="Proteomes" id="UP000252519">
    <property type="component" value="Unassembled WGS sequence"/>
</dbReference>
<dbReference type="STRING" id="29170.A0A368F797"/>
<dbReference type="Gene3D" id="3.40.50.720">
    <property type="entry name" value="NAD(P)-binding Rossmann-like Domain"/>
    <property type="match status" value="1"/>
</dbReference>
<organism evidence="3 4">
    <name type="scientific">Ancylostoma caninum</name>
    <name type="common">Dog hookworm</name>
    <dbReference type="NCBI Taxonomy" id="29170"/>
    <lineage>
        <taxon>Eukaryota</taxon>
        <taxon>Metazoa</taxon>
        <taxon>Ecdysozoa</taxon>
        <taxon>Nematoda</taxon>
        <taxon>Chromadorea</taxon>
        <taxon>Rhabditida</taxon>
        <taxon>Rhabditina</taxon>
        <taxon>Rhabditomorpha</taxon>
        <taxon>Strongyloidea</taxon>
        <taxon>Ancylostomatidae</taxon>
        <taxon>Ancylostomatinae</taxon>
        <taxon>Ancylostoma</taxon>
    </lineage>
</organism>
<feature type="domain" description="NAD-dependent epimerase/dehydratase" evidence="2">
    <location>
        <begin position="2"/>
        <end position="144"/>
    </location>
</feature>
<dbReference type="OrthoDB" id="16464at2759"/>
<protein>
    <submittedName>
        <fullName evidence="3">dTDP-D-glucose 4,6-dehydratase domain protein</fullName>
    </submittedName>
</protein>
<comment type="caution">
    <text evidence="3">The sequence shown here is derived from an EMBL/GenBank/DDBJ whole genome shotgun (WGS) entry which is preliminary data.</text>
</comment>
<dbReference type="PANTHER" id="PTHR43000">
    <property type="entry name" value="DTDP-D-GLUCOSE 4,6-DEHYDRATASE-RELATED"/>
    <property type="match status" value="1"/>
</dbReference>
<evidence type="ECO:0000256" key="1">
    <source>
        <dbReference type="ARBA" id="ARBA00007637"/>
    </source>
</evidence>
<dbReference type="InterPro" id="IPR001509">
    <property type="entry name" value="Epimerase_deHydtase"/>
</dbReference>
<proteinExistence type="inferred from homology"/>